<comment type="caution">
    <text evidence="1">The sequence shown here is derived from an EMBL/GenBank/DDBJ whole genome shotgun (WGS) entry which is preliminary data.</text>
</comment>
<evidence type="ECO:0000313" key="2">
    <source>
        <dbReference type="Proteomes" id="UP000005475"/>
    </source>
</evidence>
<dbReference type="EMBL" id="AAXF02000054">
    <property type="protein sequence ID" value="EDO09689.1"/>
    <property type="molecule type" value="Genomic_DNA"/>
</dbReference>
<sequence length="34" mass="3932">MPQSTTEFAFPAFKPDFLQSKTVEERMVGELQEI</sequence>
<evidence type="ECO:0000313" key="1">
    <source>
        <dbReference type="EMBL" id="EDO09689.1"/>
    </source>
</evidence>
<dbReference type="AlphaFoldDB" id="A0AAN3A453"/>
<gene>
    <name evidence="1" type="ORF">BACOVA_05553</name>
</gene>
<accession>A0AAN3A453</accession>
<name>A0AAN3A453_BACO1</name>
<reference evidence="1 2" key="1">
    <citation type="submission" date="2007-03" db="EMBL/GenBank/DDBJ databases">
        <authorList>
            <person name="Fulton L."/>
            <person name="Clifton S."/>
            <person name="Fulton B."/>
            <person name="Xu J."/>
            <person name="Minx P."/>
            <person name="Pepin K.H."/>
            <person name="Johnson M."/>
            <person name="Thiruvilangam P."/>
            <person name="Bhonagiri V."/>
            <person name="Nash W.E."/>
            <person name="Mardis E.R."/>
            <person name="Wilson R.K."/>
        </authorList>
    </citation>
    <scope>NUCLEOTIDE SEQUENCE [LARGE SCALE GENOMIC DNA]</scope>
    <source>
        <strain evidence="2">ATCC 8483 / DSM 1896 / JCM 5824 / BCRC 10623 / CCUG 4943 / NCTC 11153</strain>
    </source>
</reference>
<proteinExistence type="predicted"/>
<dbReference type="Proteomes" id="UP000005475">
    <property type="component" value="Unassembled WGS sequence"/>
</dbReference>
<organism evidence="1 2">
    <name type="scientific">Bacteroides ovatus (strain ATCC 8483 / DSM 1896 / JCM 5824 / BCRC 10623 / CCUG 4943 / NCTC 11153)</name>
    <dbReference type="NCBI Taxonomy" id="411476"/>
    <lineage>
        <taxon>Bacteria</taxon>
        <taxon>Pseudomonadati</taxon>
        <taxon>Bacteroidota</taxon>
        <taxon>Bacteroidia</taxon>
        <taxon>Bacteroidales</taxon>
        <taxon>Bacteroidaceae</taxon>
        <taxon>Bacteroides</taxon>
    </lineage>
</organism>
<protein>
    <submittedName>
        <fullName evidence="1">Uncharacterized protein</fullName>
    </submittedName>
</protein>
<reference evidence="2" key="2">
    <citation type="submission" date="2007-04" db="EMBL/GenBank/DDBJ databases">
        <title>Draft genome sequence of Bacteroides ovatus (ATCC 8483).</title>
        <authorList>
            <person name="Sudarsanam P."/>
            <person name="Ley R."/>
            <person name="Guruge J."/>
            <person name="Turnbaugh P.J."/>
            <person name="Mahowald M."/>
            <person name="Liep D."/>
            <person name="Gordon J."/>
        </authorList>
    </citation>
    <scope>NUCLEOTIDE SEQUENCE [LARGE SCALE GENOMIC DNA]</scope>
    <source>
        <strain evidence="2">ATCC 8483 / DSM 1896 / JCM 5824 / BCRC 10623 / CCUG 4943 / NCTC 11153</strain>
    </source>
</reference>